<protein>
    <submittedName>
        <fullName evidence="2">Uncharacterized protein</fullName>
    </submittedName>
</protein>
<feature type="region of interest" description="Disordered" evidence="1">
    <location>
        <begin position="151"/>
        <end position="322"/>
    </location>
</feature>
<feature type="compositionally biased region" description="Low complexity" evidence="1">
    <location>
        <begin position="265"/>
        <end position="275"/>
    </location>
</feature>
<dbReference type="PRINTS" id="PR01217">
    <property type="entry name" value="PRICHEXTENSN"/>
</dbReference>
<feature type="region of interest" description="Disordered" evidence="1">
    <location>
        <begin position="111"/>
        <end position="134"/>
    </location>
</feature>
<dbReference type="HOGENOM" id="CLU_689267_0_0_1"/>
<name>J4U764_TRIAS</name>
<reference evidence="2 3" key="1">
    <citation type="journal article" date="2012" name="Eukaryot. Cell">
        <title>Draft genome sequence of CBS 2479, the standard type strain of Trichosporon asahii.</title>
        <authorList>
            <person name="Yang R.Y."/>
            <person name="Li H.T."/>
            <person name="Zhu H."/>
            <person name="Zhou G.P."/>
            <person name="Wang M."/>
            <person name="Wang L."/>
        </authorList>
    </citation>
    <scope>NUCLEOTIDE SEQUENCE [LARGE SCALE GENOMIC DNA]</scope>
    <source>
        <strain evidence="3">ATCC 90039 / CBS 2479 / JCM 2466 / KCTC 7840 / NCYC 2677 / UAMH 7654</strain>
    </source>
</reference>
<organism evidence="2 3">
    <name type="scientific">Trichosporon asahii var. asahii (strain ATCC 90039 / CBS 2479 / JCM 2466 / KCTC 7840 / NBRC 103889/ NCYC 2677 / UAMH 7654)</name>
    <name type="common">Yeast</name>
    <dbReference type="NCBI Taxonomy" id="1186058"/>
    <lineage>
        <taxon>Eukaryota</taxon>
        <taxon>Fungi</taxon>
        <taxon>Dikarya</taxon>
        <taxon>Basidiomycota</taxon>
        <taxon>Agaricomycotina</taxon>
        <taxon>Tremellomycetes</taxon>
        <taxon>Trichosporonales</taxon>
        <taxon>Trichosporonaceae</taxon>
        <taxon>Trichosporon</taxon>
    </lineage>
</organism>
<dbReference type="EMBL" id="ALBS01000307">
    <property type="protein sequence ID" value="EJT46085.1"/>
    <property type="molecule type" value="Genomic_DNA"/>
</dbReference>
<proteinExistence type="predicted"/>
<evidence type="ECO:0000256" key="1">
    <source>
        <dbReference type="SAM" id="MobiDB-lite"/>
    </source>
</evidence>
<evidence type="ECO:0000313" key="2">
    <source>
        <dbReference type="EMBL" id="EJT46085.1"/>
    </source>
</evidence>
<feature type="compositionally biased region" description="Low complexity" evidence="1">
    <location>
        <begin position="119"/>
        <end position="134"/>
    </location>
</feature>
<dbReference type="AlphaFoldDB" id="J4U764"/>
<comment type="caution">
    <text evidence="2">The sequence shown here is derived from an EMBL/GenBank/DDBJ whole genome shotgun (WGS) entry which is preliminary data.</text>
</comment>
<evidence type="ECO:0000313" key="3">
    <source>
        <dbReference type="Proteomes" id="UP000002748"/>
    </source>
</evidence>
<dbReference type="GeneID" id="25988927"/>
<accession>J4U764</accession>
<gene>
    <name evidence="2" type="ORF">A1Q1_05415</name>
</gene>
<sequence length="400" mass="42853">MLPCASCRDLPCSHRLYPVPGINPALQVQIYRLQSCDSCTAIGSLCSNAEQLVYFDCSDTDCGIRSNADGGIRGGRMGGRGALRYLLNPSLNDERQRLEWEFTPTRVTLGECGSEKELPSLPSPRSSSIGGSSAYRRSLCVSPTALDTIFEDDEIDDPCKSELPTELETPVEDPTSGHHTEQPPPLEPSEENSNTKPSTPVDTKIPGSPPPSPPHTPKSPTPLSPDPRPPTPTSPLIPDSPRSPFARPSIVPSVHPPGSPCSFISDTSDTSTSSDVAVTGHESHAGHSASSSSPPSSPPSPSPSPPHGGPARQGKLSRRMSGYSAEMLVPQPFHPHKSVAEVEAQIEGATRLGALIKAVEEWKQAAVRVKAGLETGDGNEVERFRMEALWQEIERCRERV</sequence>
<dbReference type="Proteomes" id="UP000002748">
    <property type="component" value="Unassembled WGS sequence"/>
</dbReference>
<feature type="compositionally biased region" description="Pro residues" evidence="1">
    <location>
        <begin position="207"/>
        <end position="235"/>
    </location>
</feature>
<feature type="compositionally biased region" description="Polar residues" evidence="1">
    <location>
        <begin position="192"/>
        <end position="201"/>
    </location>
</feature>
<dbReference type="VEuPathDB" id="FungiDB:A1Q1_05415"/>
<dbReference type="KEGG" id="tasa:A1Q1_05415"/>
<dbReference type="RefSeq" id="XP_014177622.1">
    <property type="nucleotide sequence ID" value="XM_014322147.1"/>
</dbReference>
<feature type="compositionally biased region" description="Pro residues" evidence="1">
    <location>
        <begin position="295"/>
        <end position="308"/>
    </location>
</feature>